<dbReference type="InterPro" id="IPR022185">
    <property type="entry name" value="DUF3712"/>
</dbReference>
<dbReference type="STRING" id="157072.A0A024UAW1"/>
<dbReference type="VEuPathDB" id="FungiDB:H310_05263"/>
<dbReference type="PANTHER" id="PTHR35895">
    <property type="entry name" value="CHROMOSOME 16, WHOLE GENOME SHOTGUN SEQUENCE"/>
    <property type="match status" value="1"/>
</dbReference>
<dbReference type="EMBL" id="KI913960">
    <property type="protein sequence ID" value="ETW02768.1"/>
    <property type="molecule type" value="Genomic_DNA"/>
</dbReference>
<feature type="transmembrane region" description="Helical" evidence="2">
    <location>
        <begin position="49"/>
        <end position="68"/>
    </location>
</feature>
<feature type="region of interest" description="Disordered" evidence="1">
    <location>
        <begin position="1"/>
        <end position="22"/>
    </location>
</feature>
<dbReference type="eggNOG" id="ENOG502RP6J">
    <property type="taxonomic scope" value="Eukaryota"/>
</dbReference>
<evidence type="ECO:0000256" key="2">
    <source>
        <dbReference type="SAM" id="Phobius"/>
    </source>
</evidence>
<sequence length="1124" mass="120375">MAKPSADCLDDGQNSSLEPLLSPHREINDKVDAAGNSPRRLRRWTWKHTAVLGIGGIATALVVLAFSIRPLALRAIDTTKMDIQRMQLQFPRNDSVQLTTQLAITSDSPFGVTMHPAQLAIQFENATVGIFYTPAMDISKGTNVHTIANATLTVTNFQAWTKFAGAMVHSTNMTWTLSGEIDISLHLLSIPISNLPFTKTMGLGGMDGLRSLTVSKMDLSKSTETQVLAAIDTCLHNPSAVALTPVGSLCFDVFYRHPITNVSTFVGILTSINSSLPVSSTDASDAKCTAYGATGMNSMTLSGHIVSSDPEATSALISQYLSGNATHVQVGGCSPSASSISLYNAALRSLRLNSTLPPNPLPLIQDLAFASMDVVPQTDTIVGMHTVVKATTHSPLGNHSPLTLSSMTMAVELLSGDEERLGTFVTHRVDVTGNVSGTTNLTLACNASLHLFENGMPFGRFVRSLVQLRQTPIWVRGSFNVIATGALGTLRLTNVPVHVLSLVGGMAGLSNVSIVNFSLPGPHSSEGQQVTAVSDIWNPSAIAMDVGDVQLRLAVSTKSVLGFVATHMTLEPQSTSRVHLDGHLNPAVDDHGDLHPDVNAFFSRYISNEPSLLEIAITSINTTIPWVQQSLARTQVQTVFPGVAVDLISHLAMPEMHIHFNATAMIMHARMQARVALPSALAHLPINITHLELSSQLVSNHNVLSHVVIPFQAVEYSPTGFGTGSVAFESDISLHAIDVAAMAQFVSRLMFASGTVPLTIESSRGPPANDAQLDKMRHAMERADGVSPVVKTPMGRLALSNLPVNATLMLVGMDGLQLDGVNVTSVDIVSGTSDSLVLSMALTLWNPSQVTAILDSLSVQVWLNESLLGEAALANVSLACCHVMSALTGLFSFHPTNMTAGRAFLSRFVSGKAAQEVHIRGSNESNPNPFLRVALPKLQLTSAVPSLSQFFPHMPTLVSLSKMYKPSIWDLFTVATALKVRNPFGHAINVTATNLQLFPCATQHKDASGRLICSKYYDVPLARFNPKEFIAMVIPAATTPEGCFTCCQGAKCWEAMPLCPGATVGSCMKAKVDMSLWSFEMIKTLYATMTTGLLMHVEGTLTAMIDAYPMELDYVQDELLVVMA</sequence>
<proteinExistence type="predicted"/>
<dbReference type="OrthoDB" id="10039566at2759"/>
<accession>A0A024UAW1</accession>
<keyword evidence="2" id="KW-0812">Transmembrane</keyword>
<name>A0A024UAW1_9STRA</name>
<keyword evidence="2" id="KW-1133">Transmembrane helix</keyword>
<gene>
    <name evidence="3" type="ORF">H310_05263</name>
</gene>
<dbReference type="GeneID" id="20082313"/>
<evidence type="ECO:0000256" key="1">
    <source>
        <dbReference type="SAM" id="MobiDB-lite"/>
    </source>
</evidence>
<keyword evidence="2" id="KW-0472">Membrane</keyword>
<dbReference type="Pfam" id="PF12505">
    <property type="entry name" value="DUF3712"/>
    <property type="match status" value="3"/>
</dbReference>
<dbReference type="PANTHER" id="PTHR35895:SF1">
    <property type="entry name" value="LIPID-BINDING SERUM GLYCOPROTEIN C-TERMINAL DOMAIN-CONTAINING PROTEIN"/>
    <property type="match status" value="1"/>
</dbReference>
<dbReference type="AlphaFoldDB" id="A0A024UAW1"/>
<dbReference type="RefSeq" id="XP_008868152.1">
    <property type="nucleotide sequence ID" value="XM_008869930.1"/>
</dbReference>
<dbReference type="GO" id="GO:0016020">
    <property type="term" value="C:membrane"/>
    <property type="evidence" value="ECO:0007669"/>
    <property type="project" value="TreeGrafter"/>
</dbReference>
<protein>
    <submittedName>
        <fullName evidence="3">Uncharacterized protein</fullName>
    </submittedName>
</protein>
<evidence type="ECO:0000313" key="3">
    <source>
        <dbReference type="EMBL" id="ETW02768.1"/>
    </source>
</evidence>
<organism evidence="3">
    <name type="scientific">Aphanomyces invadans</name>
    <dbReference type="NCBI Taxonomy" id="157072"/>
    <lineage>
        <taxon>Eukaryota</taxon>
        <taxon>Sar</taxon>
        <taxon>Stramenopiles</taxon>
        <taxon>Oomycota</taxon>
        <taxon>Saprolegniomycetes</taxon>
        <taxon>Saprolegniales</taxon>
        <taxon>Verrucalvaceae</taxon>
        <taxon>Aphanomyces</taxon>
    </lineage>
</organism>
<dbReference type="InterPro" id="IPR046368">
    <property type="entry name" value="Tag1"/>
</dbReference>
<reference evidence="3" key="1">
    <citation type="submission" date="2013-12" db="EMBL/GenBank/DDBJ databases">
        <title>The Genome Sequence of Aphanomyces invadans NJM9701.</title>
        <authorList>
            <consortium name="The Broad Institute Genomics Platform"/>
            <person name="Russ C."/>
            <person name="Tyler B."/>
            <person name="van West P."/>
            <person name="Dieguez-Uribeondo J."/>
            <person name="Young S.K."/>
            <person name="Zeng Q."/>
            <person name="Gargeya S."/>
            <person name="Fitzgerald M."/>
            <person name="Abouelleil A."/>
            <person name="Alvarado L."/>
            <person name="Chapman S.B."/>
            <person name="Gainer-Dewar J."/>
            <person name="Goldberg J."/>
            <person name="Griggs A."/>
            <person name="Gujja S."/>
            <person name="Hansen M."/>
            <person name="Howarth C."/>
            <person name="Imamovic A."/>
            <person name="Ireland A."/>
            <person name="Larimer J."/>
            <person name="McCowan C."/>
            <person name="Murphy C."/>
            <person name="Pearson M."/>
            <person name="Poon T.W."/>
            <person name="Priest M."/>
            <person name="Roberts A."/>
            <person name="Saif S."/>
            <person name="Shea T."/>
            <person name="Sykes S."/>
            <person name="Wortman J."/>
            <person name="Nusbaum C."/>
            <person name="Birren B."/>
        </authorList>
    </citation>
    <scope>NUCLEOTIDE SEQUENCE [LARGE SCALE GENOMIC DNA]</scope>
    <source>
        <strain evidence="3">NJM9701</strain>
    </source>
</reference>